<reference evidence="1 2" key="1">
    <citation type="journal article" date="2020" name="Appl. Environ. Microbiol.">
        <title>Genomic Characteristics of a Novel Species of Ammonia-Oxidizing Archaea from the Jiulong River Estuary.</title>
        <authorList>
            <person name="Zou D."/>
            <person name="Wan R."/>
            <person name="Han L."/>
            <person name="Xu M.N."/>
            <person name="Liu Y."/>
            <person name="Liu H."/>
            <person name="Kao S.J."/>
            <person name="Li M."/>
        </authorList>
    </citation>
    <scope>NUCLEOTIDE SEQUENCE [LARGE SCALE GENOMIC DNA]</scope>
    <source>
        <strain evidence="1">W1bin1</strain>
    </source>
</reference>
<sequence>MKIGIAIVIFGLVMIVCGLVLFYSIPTDPSLDDSTRALKHGGTFAGLMGIGIVMAGILLHLMSREEPQIQENFDV</sequence>
<evidence type="ECO:0000313" key="2">
    <source>
        <dbReference type="Proteomes" id="UP000559653"/>
    </source>
</evidence>
<gene>
    <name evidence="1" type="ORF">H2B03_02500</name>
</gene>
<dbReference type="EMBL" id="JACEMZ010000008">
    <property type="protein sequence ID" value="MBA4452030.1"/>
    <property type="molecule type" value="Genomic_DNA"/>
</dbReference>
<protein>
    <submittedName>
        <fullName evidence="1">Uncharacterized protein</fullName>
    </submittedName>
</protein>
<evidence type="ECO:0000313" key="1">
    <source>
        <dbReference type="EMBL" id="MBA4452030.1"/>
    </source>
</evidence>
<organism evidence="1 2">
    <name type="scientific">Candidatus Nitrosomaritimum aestuariumsis</name>
    <dbReference type="NCBI Taxonomy" id="3342354"/>
    <lineage>
        <taxon>Archaea</taxon>
        <taxon>Nitrososphaerota</taxon>
        <taxon>Nitrososphaeria</taxon>
        <taxon>Nitrosopumilales</taxon>
        <taxon>Nitrosopumilaceae</taxon>
        <taxon>Candidatus Nitrosomaritimum</taxon>
    </lineage>
</organism>
<name>A0AC60VXD9_9ARCH</name>
<comment type="caution">
    <text evidence="1">The sequence shown here is derived from an EMBL/GenBank/DDBJ whole genome shotgun (WGS) entry which is preliminary data.</text>
</comment>
<accession>A0AC60VXD9</accession>
<dbReference type="Proteomes" id="UP000559653">
    <property type="component" value="Unassembled WGS sequence"/>
</dbReference>
<proteinExistence type="predicted"/>